<feature type="compositionally biased region" description="Basic and acidic residues" evidence="3">
    <location>
        <begin position="641"/>
        <end position="683"/>
    </location>
</feature>
<dbReference type="GO" id="GO:0061574">
    <property type="term" value="C:ASAP complex"/>
    <property type="evidence" value="ECO:0007669"/>
    <property type="project" value="TreeGrafter"/>
</dbReference>
<dbReference type="PANTHER" id="PTHR46589">
    <property type="entry name" value="APOPTOTIC CHROMATIN CONDENSATION INDUCER IN THE NUCLEUS"/>
    <property type="match status" value="1"/>
</dbReference>
<keyword evidence="1 2" id="KW-0694">RNA-binding</keyword>
<feature type="region of interest" description="Disordered" evidence="3">
    <location>
        <begin position="935"/>
        <end position="979"/>
    </location>
</feature>
<evidence type="ECO:0000313" key="9">
    <source>
        <dbReference type="EMBL" id="JAG60584.1"/>
    </source>
</evidence>
<evidence type="ECO:0000259" key="4">
    <source>
        <dbReference type="PROSITE" id="PS50102"/>
    </source>
</evidence>
<feature type="region of interest" description="Disordered" evidence="3">
    <location>
        <begin position="329"/>
        <end position="422"/>
    </location>
</feature>
<feature type="domain" description="RRM" evidence="4">
    <location>
        <begin position="713"/>
        <end position="790"/>
    </location>
</feature>
<evidence type="ECO:0000313" key="5">
    <source>
        <dbReference type="EMBL" id="JAG25703.1"/>
    </source>
</evidence>
<dbReference type="EMBL" id="GBHO01013132">
    <property type="protein sequence ID" value="JAG30472.1"/>
    <property type="molecule type" value="Transcribed_RNA"/>
</dbReference>
<feature type="compositionally biased region" description="Polar residues" evidence="3">
    <location>
        <begin position="156"/>
        <end position="165"/>
    </location>
</feature>
<dbReference type="InterPro" id="IPR052793">
    <property type="entry name" value="EJC-associated_protein"/>
</dbReference>
<reference evidence="8" key="1">
    <citation type="journal article" date="2014" name="PLoS ONE">
        <title>Transcriptome-Based Identification of ABC Transporters in the Western Tarnished Plant Bug Lygus hesperus.</title>
        <authorList>
            <person name="Hull J.J."/>
            <person name="Chaney K."/>
            <person name="Geib S.M."/>
            <person name="Fabrick J.A."/>
            <person name="Brent C.S."/>
            <person name="Walsh D."/>
            <person name="Lavine L.C."/>
        </authorList>
    </citation>
    <scope>NUCLEOTIDE SEQUENCE</scope>
</reference>
<dbReference type="GO" id="GO:0003723">
    <property type="term" value="F:RNA binding"/>
    <property type="evidence" value="ECO:0007669"/>
    <property type="project" value="UniProtKB-UniRule"/>
</dbReference>
<dbReference type="InterPro" id="IPR035979">
    <property type="entry name" value="RBD_domain_sf"/>
</dbReference>
<reference evidence="9" key="3">
    <citation type="submission" date="2014-09" db="EMBL/GenBank/DDBJ databases">
        <authorList>
            <person name="Magalhaes I.L.F."/>
            <person name="Oliveira U."/>
            <person name="Santos F.R."/>
            <person name="Vidigal T.H.D.A."/>
            <person name="Brescovit A.D."/>
            <person name="Santos A.J."/>
        </authorList>
    </citation>
    <scope>NUCLEOTIDE SEQUENCE</scope>
</reference>
<feature type="compositionally biased region" description="Basic and acidic residues" evidence="3">
    <location>
        <begin position="271"/>
        <end position="289"/>
    </location>
</feature>
<feature type="compositionally biased region" description="Basic residues" evidence="3">
    <location>
        <begin position="172"/>
        <end position="183"/>
    </location>
</feature>
<evidence type="ECO:0000313" key="7">
    <source>
        <dbReference type="EMBL" id="JAG30549.1"/>
    </source>
</evidence>
<protein>
    <submittedName>
        <fullName evidence="8">Apoptotic chromatin condensation inducer in the nucleus</fullName>
    </submittedName>
</protein>
<feature type="region of interest" description="Disordered" evidence="3">
    <location>
        <begin position="560"/>
        <end position="683"/>
    </location>
</feature>
<evidence type="ECO:0000313" key="8">
    <source>
        <dbReference type="EMBL" id="JAG42647.1"/>
    </source>
</evidence>
<dbReference type="SUPFAM" id="SSF54928">
    <property type="entry name" value="RNA-binding domain, RBD"/>
    <property type="match status" value="1"/>
</dbReference>
<proteinExistence type="predicted"/>
<dbReference type="GO" id="GO:0008380">
    <property type="term" value="P:RNA splicing"/>
    <property type="evidence" value="ECO:0007669"/>
    <property type="project" value="TreeGrafter"/>
</dbReference>
<feature type="region of interest" description="Disordered" evidence="3">
    <location>
        <begin position="824"/>
        <end position="843"/>
    </location>
</feature>
<dbReference type="InterPro" id="IPR000504">
    <property type="entry name" value="RRM_dom"/>
</dbReference>
<feature type="compositionally biased region" description="Basic and acidic residues" evidence="3">
    <location>
        <begin position="442"/>
        <end position="455"/>
    </location>
</feature>
<dbReference type="EMBL" id="GBHO01000957">
    <property type="protein sequence ID" value="JAG42647.1"/>
    <property type="molecule type" value="Transcribed_RNA"/>
</dbReference>
<dbReference type="CDD" id="cd12432">
    <property type="entry name" value="RRM_ACINU"/>
    <property type="match status" value="1"/>
</dbReference>
<dbReference type="InterPro" id="IPR012677">
    <property type="entry name" value="Nucleotide-bd_a/b_plait_sf"/>
</dbReference>
<feature type="compositionally biased region" description="Basic and acidic residues" evidence="3">
    <location>
        <begin position="1"/>
        <end position="19"/>
    </location>
</feature>
<gene>
    <name evidence="8" type="primary">Acin1_1</name>
    <name evidence="6" type="synonym">Acin1_4</name>
    <name evidence="7" type="synonym">Acin1_5</name>
    <name evidence="5" type="synonym">Acin1_7</name>
    <name evidence="6" type="ORF">CM83_70422</name>
    <name evidence="7" type="ORF">CM83_70427</name>
    <name evidence="5" type="ORF">CM83_70445</name>
    <name evidence="8" type="ORF">CM83_70455</name>
</gene>
<organism evidence="8">
    <name type="scientific">Lygus hesperus</name>
    <name type="common">Western plant bug</name>
    <dbReference type="NCBI Taxonomy" id="30085"/>
    <lineage>
        <taxon>Eukaryota</taxon>
        <taxon>Metazoa</taxon>
        <taxon>Ecdysozoa</taxon>
        <taxon>Arthropoda</taxon>
        <taxon>Hexapoda</taxon>
        <taxon>Insecta</taxon>
        <taxon>Pterygota</taxon>
        <taxon>Neoptera</taxon>
        <taxon>Paraneoptera</taxon>
        <taxon>Hemiptera</taxon>
        <taxon>Heteroptera</taxon>
        <taxon>Panheteroptera</taxon>
        <taxon>Cimicomorpha</taxon>
        <taxon>Miridae</taxon>
        <taxon>Mirini</taxon>
        <taxon>Lygus</taxon>
    </lineage>
</organism>
<evidence type="ECO:0000256" key="2">
    <source>
        <dbReference type="PROSITE-ProRule" id="PRU00176"/>
    </source>
</evidence>
<dbReference type="Gene3D" id="3.30.70.330">
    <property type="match status" value="1"/>
</dbReference>
<dbReference type="AlphaFoldDB" id="A0A0A9ZBN2"/>
<dbReference type="EMBL" id="GBHO01017901">
    <property type="protein sequence ID" value="JAG25703.1"/>
    <property type="molecule type" value="Transcribed_RNA"/>
</dbReference>
<dbReference type="GO" id="GO:0071011">
    <property type="term" value="C:precatalytic spliceosome"/>
    <property type="evidence" value="ECO:0007669"/>
    <property type="project" value="TreeGrafter"/>
</dbReference>
<reference evidence="8" key="2">
    <citation type="submission" date="2014-07" db="EMBL/GenBank/DDBJ databases">
        <authorList>
            <person name="Hull J."/>
        </authorList>
    </citation>
    <scope>NUCLEOTIDE SEQUENCE</scope>
</reference>
<evidence type="ECO:0000256" key="3">
    <source>
        <dbReference type="SAM" id="MobiDB-lite"/>
    </source>
</evidence>
<feature type="compositionally biased region" description="Acidic residues" evidence="3">
    <location>
        <begin position="585"/>
        <end position="594"/>
    </location>
</feature>
<dbReference type="Pfam" id="PF16294">
    <property type="entry name" value="RSB_motif"/>
    <property type="match status" value="1"/>
</dbReference>
<feature type="region of interest" description="Disordered" evidence="3">
    <location>
        <begin position="1"/>
        <end position="294"/>
    </location>
</feature>
<feature type="compositionally biased region" description="Basic and acidic residues" evidence="3">
    <location>
        <begin position="117"/>
        <end position="128"/>
    </location>
</feature>
<feature type="compositionally biased region" description="Basic and acidic residues" evidence="3">
    <location>
        <begin position="595"/>
        <end position="633"/>
    </location>
</feature>
<dbReference type="PANTHER" id="PTHR46589:SF1">
    <property type="entry name" value="APOPTOTIC CHROMATIN CONDENSATION INDUCER IN THE NUCLEUS"/>
    <property type="match status" value="1"/>
</dbReference>
<feature type="compositionally biased region" description="Basic residues" evidence="3">
    <location>
        <begin position="23"/>
        <end position="33"/>
    </location>
</feature>
<dbReference type="EMBL" id="GBHO01013055">
    <property type="protein sequence ID" value="JAG30549.1"/>
    <property type="molecule type" value="Transcribed_RNA"/>
</dbReference>
<evidence type="ECO:0000256" key="1">
    <source>
        <dbReference type="ARBA" id="ARBA00022884"/>
    </source>
</evidence>
<evidence type="ECO:0000313" key="6">
    <source>
        <dbReference type="EMBL" id="JAG30472.1"/>
    </source>
</evidence>
<name>A0A0A9ZBN2_LYGHE</name>
<accession>A0A0A9ZBN2</accession>
<dbReference type="InterPro" id="IPR034257">
    <property type="entry name" value="Acinus_RRM"/>
</dbReference>
<feature type="region of interest" description="Disordered" evidence="3">
    <location>
        <begin position="861"/>
        <end position="900"/>
    </location>
</feature>
<sequence length="979" mass="110339">MVRKSERSKVGAEKVDKPTSSRKPTRSTRRRKKSASDSEPEQDVPAKETAEEIPLPPQPQVTVVADVPEPPKTPGRRGRPRRQQVVEEPQNTAEVSEEPPKASQEWNEDENFWGESSKAEPETKKMDDENSTWKIQSSNGSGGEIQKLKICRQRLTDSAESSSSPAKEIASPRRKRYRKRKDKDRHLPDLDGAESTGSHTDSETPPSTVPPEEQPSVEPSGQVGSTSHQEVQEEIPLPQGEPTTQKPGPAVLEQTSLVVPVPGDEESQNEVIEKKEDEVETQENVHEEKDEPNEALEAAVASIVMPEEIITESVDTVIIEPEADIDLADIPVEATPVEVPEDEKEDTPEKASDPEAAPAPVEQEEVTEAAKMKAPVLEEVSAVEEAPTVEEAPPSDAVLPAETDEVEEGELKPPKKPARNLRLAASNEDAMQQIAKKLNERAARFSKEATEEAARRSTPHKSVRGVAVEEEEEEGEISRDPSSTKTLELKRLSDDDVEPANTRRERKRRAVTAASPLTPSSAPKENELEVAKQQDVSTELLLNYVPDVIEPISEEEVQSILAPKEDELEVRDVPSDVDSVGEAGEIVEEEGELVEDNKEGRRRSVEDRRAKRGSDEPKRTERRVTKEPKDGARKSSRKERRPSDDEPRAKKKYEKDDKDKKSPSKHKAAERVEKPEIPKPEENHKIVRKIAIISDDTKPIRRSLSPPTKKASCILFITNLVRPFTIGQLKELLNRTGTISPNGFYIDKIKSKCFVKYNDVEMAIETRHALHGVRWPVTNPRTLRVEFSTDEAMETVKKQAEDEDNAAKKQDLVAQNFDKGWLTEKDIVKPPRKPQNLVRPWDMGKDVNEVATVNEVKKGKEDDWGVKAKDKTKEDGRRRPISPSKDKSEPAKKIKRRDTEAPAKLLDDLFRKTNSTPCIYWLPLTAAQIAVKEEMRRQHMAEHQKRLAELRKSETSRRDKDKSRDRDRERERARERRRK</sequence>
<dbReference type="PROSITE" id="PS50102">
    <property type="entry name" value="RRM"/>
    <property type="match status" value="1"/>
</dbReference>
<dbReference type="InterPro" id="IPR032552">
    <property type="entry name" value="RSB_motif"/>
</dbReference>
<dbReference type="EMBL" id="GBRD01005237">
    <property type="protein sequence ID" value="JAG60584.1"/>
    <property type="molecule type" value="Transcribed_RNA"/>
</dbReference>
<feature type="region of interest" description="Disordered" evidence="3">
    <location>
        <begin position="442"/>
        <end position="530"/>
    </location>
</feature>
<feature type="compositionally biased region" description="Low complexity" evidence="3">
    <location>
        <begin position="378"/>
        <end position="395"/>
    </location>
</feature>